<evidence type="ECO:0000313" key="4">
    <source>
        <dbReference type="EMBL" id="SIN92403.1"/>
    </source>
</evidence>
<proteinExistence type="predicted"/>
<dbReference type="STRING" id="364032.SAMN05443662_1002"/>
<dbReference type="Proteomes" id="UP000198461">
    <property type="component" value="Unassembled WGS sequence"/>
</dbReference>
<gene>
    <name evidence="4" type="ORF">SAMN05443662_1002</name>
</gene>
<keyword evidence="2" id="KW-0812">Transmembrane</keyword>
<dbReference type="OrthoDB" id="6189127at2"/>
<reference evidence="4 5" key="1">
    <citation type="submission" date="2016-11" db="EMBL/GenBank/DDBJ databases">
        <authorList>
            <person name="Jaros S."/>
            <person name="Januszkiewicz K."/>
            <person name="Wedrychowicz H."/>
        </authorList>
    </citation>
    <scope>NUCLEOTIDE SEQUENCE [LARGE SCALE GENOMIC DNA]</scope>
    <source>
        <strain evidence="4 5">DSM 17737</strain>
    </source>
</reference>
<name>A0A1N6FAV2_9GAMM</name>
<feature type="domain" description="SPOR" evidence="3">
    <location>
        <begin position="323"/>
        <end position="400"/>
    </location>
</feature>
<evidence type="ECO:0000256" key="1">
    <source>
        <dbReference type="SAM" id="MobiDB-lite"/>
    </source>
</evidence>
<dbReference type="PROSITE" id="PS51724">
    <property type="entry name" value="SPOR"/>
    <property type="match status" value="1"/>
</dbReference>
<feature type="transmembrane region" description="Helical" evidence="2">
    <location>
        <begin position="127"/>
        <end position="149"/>
    </location>
</feature>
<dbReference type="InterPro" id="IPR007730">
    <property type="entry name" value="SPOR-like_dom"/>
</dbReference>
<feature type="compositionally biased region" description="Basic and acidic residues" evidence="1">
    <location>
        <begin position="106"/>
        <end position="116"/>
    </location>
</feature>
<keyword evidence="2" id="KW-1133">Transmembrane helix</keyword>
<protein>
    <submittedName>
        <fullName evidence="4">Sporulation related domain-containing protein</fullName>
    </submittedName>
</protein>
<organism evidence="4 5">
    <name type="scientific">Sulfurivirga caldicuralii</name>
    <dbReference type="NCBI Taxonomy" id="364032"/>
    <lineage>
        <taxon>Bacteria</taxon>
        <taxon>Pseudomonadati</taxon>
        <taxon>Pseudomonadota</taxon>
        <taxon>Gammaproteobacteria</taxon>
        <taxon>Thiotrichales</taxon>
        <taxon>Piscirickettsiaceae</taxon>
        <taxon>Sulfurivirga</taxon>
    </lineage>
</organism>
<accession>A0A1N6FAV2</accession>
<evidence type="ECO:0000259" key="3">
    <source>
        <dbReference type="PROSITE" id="PS51724"/>
    </source>
</evidence>
<evidence type="ECO:0000256" key="2">
    <source>
        <dbReference type="SAM" id="Phobius"/>
    </source>
</evidence>
<dbReference type="Pfam" id="PF05036">
    <property type="entry name" value="SPOR"/>
    <property type="match status" value="1"/>
</dbReference>
<dbReference type="AlphaFoldDB" id="A0A1N6FAV2"/>
<sequence>MAEQPVNFEQERQRILAEIEARAKARGGELTLQDWLKAAEEVMPDGAAISGGLMSEANERLLGAEEVDEDRVSLRAAARPRRRSRAQGRTARMQNDTPQDMPKQQPRSEHGSRNEEDGTNMGQKNTIWMGVIASTVLVAILGAGGLAFYKLQGEIKTLGTKLAEMEARLQKFEQSQSSSDTASLAAITARLDALERKALPVDAQQKVSDQVHSELTEANVVTEAVLDAKLAQFSQRIEQVIDKRFATLLVQLKSLRATAAVPTVKAHAEEKSAVIREQNDEAMPIPEPAQPDEPQVPVVERADKKKTSPDISVLMESEQWVAQQPADHWTLQLASVLDKASLDHMIRNKQLNEAKIIRQIRDGQTRYVLIQGSFAERTSAKEAAAAIRQRTGISPWVRTFKPLQANLPR</sequence>
<dbReference type="InterPro" id="IPR036680">
    <property type="entry name" value="SPOR-like_sf"/>
</dbReference>
<dbReference type="RefSeq" id="WP_074201274.1">
    <property type="nucleotide sequence ID" value="NZ_FSRE01000002.1"/>
</dbReference>
<dbReference type="EMBL" id="FSRE01000002">
    <property type="protein sequence ID" value="SIN92403.1"/>
    <property type="molecule type" value="Genomic_DNA"/>
</dbReference>
<dbReference type="GO" id="GO:0042834">
    <property type="term" value="F:peptidoglycan binding"/>
    <property type="evidence" value="ECO:0007669"/>
    <property type="project" value="InterPro"/>
</dbReference>
<evidence type="ECO:0000313" key="5">
    <source>
        <dbReference type="Proteomes" id="UP000198461"/>
    </source>
</evidence>
<keyword evidence="2" id="KW-0472">Membrane</keyword>
<keyword evidence="5" id="KW-1185">Reference proteome</keyword>
<feature type="region of interest" description="Disordered" evidence="1">
    <location>
        <begin position="65"/>
        <end position="122"/>
    </location>
</feature>
<dbReference type="Gene3D" id="3.30.70.1070">
    <property type="entry name" value="Sporulation related repeat"/>
    <property type="match status" value="1"/>
</dbReference>